<keyword evidence="1" id="KW-0812">Transmembrane</keyword>
<dbReference type="RefSeq" id="XP_056486368.1">
    <property type="nucleotide sequence ID" value="XM_056635748.1"/>
</dbReference>
<organism evidence="2 3">
    <name type="scientific">Penicillium cosmopolitanum</name>
    <dbReference type="NCBI Taxonomy" id="1131564"/>
    <lineage>
        <taxon>Eukaryota</taxon>
        <taxon>Fungi</taxon>
        <taxon>Dikarya</taxon>
        <taxon>Ascomycota</taxon>
        <taxon>Pezizomycotina</taxon>
        <taxon>Eurotiomycetes</taxon>
        <taxon>Eurotiomycetidae</taxon>
        <taxon>Eurotiales</taxon>
        <taxon>Aspergillaceae</taxon>
        <taxon>Penicillium</taxon>
    </lineage>
</organism>
<dbReference type="GeneID" id="81374728"/>
<keyword evidence="1" id="KW-1133">Transmembrane helix</keyword>
<evidence type="ECO:0000313" key="3">
    <source>
        <dbReference type="Proteomes" id="UP001147747"/>
    </source>
</evidence>
<proteinExistence type="predicted"/>
<dbReference type="InterPro" id="IPR021047">
    <property type="entry name" value="Mannosyltransferase_CMT1"/>
</dbReference>
<protein>
    <recommendedName>
        <fullName evidence="4">Glycosyltransferase family 69 protein</fullName>
    </recommendedName>
</protein>
<dbReference type="PANTHER" id="PTHR34144">
    <property type="entry name" value="CHROMOSOME 8, WHOLE GENOME SHOTGUN SEQUENCE"/>
    <property type="match status" value="1"/>
</dbReference>
<evidence type="ECO:0000256" key="1">
    <source>
        <dbReference type="SAM" id="Phobius"/>
    </source>
</evidence>
<dbReference type="AlphaFoldDB" id="A0A9W9VSY4"/>
<keyword evidence="1" id="KW-0472">Membrane</keyword>
<name>A0A9W9VSY4_9EURO</name>
<evidence type="ECO:0008006" key="4">
    <source>
        <dbReference type="Google" id="ProtNLM"/>
    </source>
</evidence>
<dbReference type="EMBL" id="JAPZBU010000009">
    <property type="protein sequence ID" value="KAJ5388570.1"/>
    <property type="molecule type" value="Genomic_DNA"/>
</dbReference>
<gene>
    <name evidence="2" type="ORF">N7509_011111</name>
</gene>
<keyword evidence="3" id="KW-1185">Reference proteome</keyword>
<reference evidence="2" key="2">
    <citation type="journal article" date="2023" name="IMA Fungus">
        <title>Comparative genomic study of the Penicillium genus elucidates a diverse pangenome and 15 lateral gene transfer events.</title>
        <authorList>
            <person name="Petersen C."/>
            <person name="Sorensen T."/>
            <person name="Nielsen M.R."/>
            <person name="Sondergaard T.E."/>
            <person name="Sorensen J.L."/>
            <person name="Fitzpatrick D.A."/>
            <person name="Frisvad J.C."/>
            <person name="Nielsen K.L."/>
        </authorList>
    </citation>
    <scope>NUCLEOTIDE SEQUENCE</scope>
    <source>
        <strain evidence="2">IBT 29677</strain>
    </source>
</reference>
<dbReference type="Pfam" id="PF11735">
    <property type="entry name" value="CAP59_mtransfer"/>
    <property type="match status" value="1"/>
</dbReference>
<accession>A0A9W9VSY4</accession>
<sequence>MTKLTPYPRTFRRVLVRNRLIRSLFIIFALWNLIELHLILRSISETDHDHSYREQPRQKERIYIASVNWNNEHIMRSHWSQALVDLAWKLGPDNIYISIYESGSYDNTKGALIELDRELARMQIPRSITLSPVTHQDEIAAPPGDHGWIVTPSGKKELRRIPYLSRIRNLSLEPLQELAAQGITFDKVLFLNDVVFTVSTTSILSSIELSSLTCIQPNDVFELLSTNDGNYAAACSLDFSKPPNYYDTFALRDASGHEAVMSTWPFFQDPVSRYAMKHMSPVPVTSCWNGIVAMPAAPFTASTPLQFRGIADSLAESHLEGSECCLIHADNPLSKQKGVYLNPLVRVGYSGPAYVAVNPVVNWLTPRRILQGLWENRLRRWMSLAWIKERIVRSRISRWVALSGKNREPGPYCVINEMQILHPYGWYHV</sequence>
<dbReference type="Proteomes" id="UP001147747">
    <property type="component" value="Unassembled WGS sequence"/>
</dbReference>
<reference evidence="2" key="1">
    <citation type="submission" date="2022-12" db="EMBL/GenBank/DDBJ databases">
        <authorList>
            <person name="Petersen C."/>
        </authorList>
    </citation>
    <scope>NUCLEOTIDE SEQUENCE</scope>
    <source>
        <strain evidence="2">IBT 29677</strain>
    </source>
</reference>
<evidence type="ECO:0000313" key="2">
    <source>
        <dbReference type="EMBL" id="KAJ5388570.1"/>
    </source>
</evidence>
<dbReference type="OrthoDB" id="262547at2759"/>
<comment type="caution">
    <text evidence="2">The sequence shown here is derived from an EMBL/GenBank/DDBJ whole genome shotgun (WGS) entry which is preliminary data.</text>
</comment>
<feature type="transmembrane region" description="Helical" evidence="1">
    <location>
        <begin position="20"/>
        <end position="40"/>
    </location>
</feature>
<dbReference type="PANTHER" id="PTHR34144:SF7">
    <property type="entry name" value="EXPORT PROTEIN (CAP59), PUTATIVE (AFU_ORTHOLOGUE AFUA_7G05020)-RELATED"/>
    <property type="match status" value="1"/>
</dbReference>